<accession>A0A183EYE2</accession>
<protein>
    <submittedName>
        <fullName evidence="6">Acyl_transf_3 domain-containing protein</fullName>
    </submittedName>
</protein>
<evidence type="ECO:0000313" key="5">
    <source>
        <dbReference type="Proteomes" id="UP000271098"/>
    </source>
</evidence>
<proteinExistence type="predicted"/>
<keyword evidence="2" id="KW-0812">Transmembrane</keyword>
<organism evidence="6">
    <name type="scientific">Gongylonema pulchrum</name>
    <dbReference type="NCBI Taxonomy" id="637853"/>
    <lineage>
        <taxon>Eukaryota</taxon>
        <taxon>Metazoa</taxon>
        <taxon>Ecdysozoa</taxon>
        <taxon>Nematoda</taxon>
        <taxon>Chromadorea</taxon>
        <taxon>Rhabditida</taxon>
        <taxon>Spirurina</taxon>
        <taxon>Spiruromorpha</taxon>
        <taxon>Spiruroidea</taxon>
        <taxon>Gongylonematidae</taxon>
        <taxon>Gongylonema</taxon>
    </lineage>
</organism>
<feature type="transmembrane region" description="Helical" evidence="2">
    <location>
        <begin position="192"/>
        <end position="213"/>
    </location>
</feature>
<keyword evidence="2" id="KW-0472">Membrane</keyword>
<keyword evidence="2" id="KW-1133">Transmembrane helix</keyword>
<sequence length="249" mass="27822">MRNLSGLLFGLIGTVIRILEEWSVAEVTIKRRRCASTSSSSSSSSSGDDVVSLDSDVEGGGGGGENDDDDNHETKPTRPIKSANGMSERMKRNQETEHRIHTVLVALLHAATSVAPYLYSDRAPSAYYCVSFSTCFPLKISEFVQQIYPLFFWILRSYMVVMLFFCTLLNFQGSMSACLYMITTKHAKHPSLSMTTIVVFLLSFMTTFLRLLLAGFNSNAQQTDLCDHAFRAIQPTERLPVNDFHCFVL</sequence>
<dbReference type="WBParaSite" id="GPUH_0002601301-mRNA-1">
    <property type="protein sequence ID" value="GPUH_0002601301-mRNA-1"/>
    <property type="gene ID" value="GPUH_0002601301"/>
</dbReference>
<evidence type="ECO:0000256" key="3">
    <source>
        <dbReference type="SAM" id="SignalP"/>
    </source>
</evidence>
<dbReference type="Proteomes" id="UP000271098">
    <property type="component" value="Unassembled WGS sequence"/>
</dbReference>
<feature type="chain" id="PRO_5043139329" evidence="3">
    <location>
        <begin position="26"/>
        <end position="249"/>
    </location>
</feature>
<feature type="signal peptide" evidence="3">
    <location>
        <begin position="1"/>
        <end position="25"/>
    </location>
</feature>
<evidence type="ECO:0000256" key="2">
    <source>
        <dbReference type="SAM" id="Phobius"/>
    </source>
</evidence>
<feature type="region of interest" description="Disordered" evidence="1">
    <location>
        <begin position="33"/>
        <end position="92"/>
    </location>
</feature>
<feature type="transmembrane region" description="Helical" evidence="2">
    <location>
        <begin position="150"/>
        <end position="171"/>
    </location>
</feature>
<feature type="compositionally biased region" description="Low complexity" evidence="1">
    <location>
        <begin position="38"/>
        <end position="54"/>
    </location>
</feature>
<gene>
    <name evidence="4" type="ORF">GPUH_LOCUS25983</name>
</gene>
<dbReference type="AlphaFoldDB" id="A0A183EYE2"/>
<reference evidence="4 5" key="2">
    <citation type="submission" date="2018-11" db="EMBL/GenBank/DDBJ databases">
        <authorList>
            <consortium name="Pathogen Informatics"/>
        </authorList>
    </citation>
    <scope>NUCLEOTIDE SEQUENCE [LARGE SCALE GENOMIC DNA]</scope>
</reference>
<dbReference type="EMBL" id="UYRT01107902">
    <property type="protein sequence ID" value="VDN44947.1"/>
    <property type="molecule type" value="Genomic_DNA"/>
</dbReference>
<keyword evidence="5" id="KW-1185">Reference proteome</keyword>
<evidence type="ECO:0000313" key="6">
    <source>
        <dbReference type="WBParaSite" id="GPUH_0002601301-mRNA-1"/>
    </source>
</evidence>
<keyword evidence="3" id="KW-0732">Signal</keyword>
<dbReference type="OrthoDB" id="5920073at2759"/>
<evidence type="ECO:0000313" key="4">
    <source>
        <dbReference type="EMBL" id="VDN44947.1"/>
    </source>
</evidence>
<reference evidence="6" key="1">
    <citation type="submission" date="2016-06" db="UniProtKB">
        <authorList>
            <consortium name="WormBaseParasite"/>
        </authorList>
    </citation>
    <scope>IDENTIFICATION</scope>
</reference>
<evidence type="ECO:0000256" key="1">
    <source>
        <dbReference type="SAM" id="MobiDB-lite"/>
    </source>
</evidence>
<name>A0A183EYE2_9BILA</name>